<evidence type="ECO:0000259" key="1">
    <source>
        <dbReference type="PROSITE" id="PS50041"/>
    </source>
</evidence>
<protein>
    <submittedName>
        <fullName evidence="3">Uncharacterized protein LOC108682241</fullName>
    </submittedName>
</protein>
<reference evidence="3" key="1">
    <citation type="submission" date="2025-08" db="UniProtKB">
        <authorList>
            <consortium name="RefSeq"/>
        </authorList>
    </citation>
    <scope>IDENTIFICATION</scope>
    <source>
        <tissue evidence="3">Whole organism</tissue>
    </source>
</reference>
<dbReference type="GeneID" id="108682241"/>
<feature type="domain" description="C-type lectin" evidence="1">
    <location>
        <begin position="135"/>
        <end position="250"/>
    </location>
</feature>
<dbReference type="OrthoDB" id="6390619at2759"/>
<accession>A0A8B7PN59</accession>
<dbReference type="KEGG" id="hazt:108682241"/>
<evidence type="ECO:0000313" key="3">
    <source>
        <dbReference type="RefSeq" id="XP_018026861.2"/>
    </source>
</evidence>
<evidence type="ECO:0000313" key="2">
    <source>
        <dbReference type="Proteomes" id="UP000694843"/>
    </source>
</evidence>
<dbReference type="Proteomes" id="UP000694843">
    <property type="component" value="Unplaced"/>
</dbReference>
<dbReference type="SUPFAM" id="SSF56436">
    <property type="entry name" value="C-type lectin-like"/>
    <property type="match status" value="1"/>
</dbReference>
<dbReference type="Gene3D" id="3.10.100.10">
    <property type="entry name" value="Mannose-Binding Protein A, subunit A"/>
    <property type="match status" value="1"/>
</dbReference>
<proteinExistence type="predicted"/>
<dbReference type="RefSeq" id="XP_018026861.2">
    <property type="nucleotide sequence ID" value="XM_018171372.2"/>
</dbReference>
<dbReference type="InterPro" id="IPR016186">
    <property type="entry name" value="C-type_lectin-like/link_sf"/>
</dbReference>
<dbReference type="SMART" id="SM00034">
    <property type="entry name" value="CLECT"/>
    <property type="match status" value="1"/>
</dbReference>
<dbReference type="InterPro" id="IPR016187">
    <property type="entry name" value="CTDL_fold"/>
</dbReference>
<dbReference type="PROSITE" id="PS50041">
    <property type="entry name" value="C_TYPE_LECTIN_2"/>
    <property type="match status" value="1"/>
</dbReference>
<sequence length="253" mass="27792">MQLRGILGTILCATLTDVISGSISQKLFRHIVVNMTEVLQSGAVVETLLGVGSIFCANLARKNIDMYTTFCTAENGDCYIVNKVYPAYYDDGSPYQGYKCYTSTPPLIDYAAAIAACGASFCCPPPFKMEGSLGCIYLDLEELIWTDAVQKCRSYWPTSHLYMGPSSAAMKAYLSAKGSNENWIGAHYVGNGTWKFLNGEVASGSWGSSEPHILNIWIFGPPGPWDCVMQTTYSKWRDMPCLAKIPSICEIKE</sequence>
<keyword evidence="2" id="KW-1185">Reference proteome</keyword>
<name>A0A8B7PN59_HYAAZ</name>
<organism evidence="2 3">
    <name type="scientific">Hyalella azteca</name>
    <name type="common">Amphipod</name>
    <dbReference type="NCBI Taxonomy" id="294128"/>
    <lineage>
        <taxon>Eukaryota</taxon>
        <taxon>Metazoa</taxon>
        <taxon>Ecdysozoa</taxon>
        <taxon>Arthropoda</taxon>
        <taxon>Crustacea</taxon>
        <taxon>Multicrustacea</taxon>
        <taxon>Malacostraca</taxon>
        <taxon>Eumalacostraca</taxon>
        <taxon>Peracarida</taxon>
        <taxon>Amphipoda</taxon>
        <taxon>Senticaudata</taxon>
        <taxon>Talitrida</taxon>
        <taxon>Talitroidea</taxon>
        <taxon>Hyalellidae</taxon>
        <taxon>Hyalella</taxon>
    </lineage>
</organism>
<dbReference type="CDD" id="cd00037">
    <property type="entry name" value="CLECT"/>
    <property type="match status" value="1"/>
</dbReference>
<dbReference type="AlphaFoldDB" id="A0A8B7PN59"/>
<dbReference type="InterPro" id="IPR001304">
    <property type="entry name" value="C-type_lectin-like"/>
</dbReference>
<gene>
    <name evidence="3" type="primary">LOC108682241</name>
</gene>